<evidence type="ECO:0000313" key="3">
    <source>
        <dbReference type="Proteomes" id="UP000075260"/>
    </source>
</evidence>
<gene>
    <name evidence="2" type="ORF">BE15_10575</name>
</gene>
<dbReference type="Proteomes" id="UP000075260">
    <property type="component" value="Unassembled WGS sequence"/>
</dbReference>
<sequence length="65" mass="6154">MATGDAGAAPADDASEDEGGRACRVEAGPSSPAGAVAALVALDAVVAQRRARKAGASWVADACGG</sequence>
<evidence type="ECO:0000313" key="2">
    <source>
        <dbReference type="EMBL" id="KYF68435.1"/>
    </source>
</evidence>
<dbReference type="EMBL" id="JEMA01000571">
    <property type="protein sequence ID" value="KYF68435.1"/>
    <property type="molecule type" value="Genomic_DNA"/>
</dbReference>
<feature type="region of interest" description="Disordered" evidence="1">
    <location>
        <begin position="1"/>
        <end position="27"/>
    </location>
</feature>
<proteinExistence type="predicted"/>
<name>A0A150QKA2_SORCE</name>
<protein>
    <submittedName>
        <fullName evidence="2">Uncharacterized protein</fullName>
    </submittedName>
</protein>
<comment type="caution">
    <text evidence="2">The sequence shown here is derived from an EMBL/GenBank/DDBJ whole genome shotgun (WGS) entry which is preliminary data.</text>
</comment>
<dbReference type="AlphaFoldDB" id="A0A150QKA2"/>
<organism evidence="2 3">
    <name type="scientific">Sorangium cellulosum</name>
    <name type="common">Polyangium cellulosum</name>
    <dbReference type="NCBI Taxonomy" id="56"/>
    <lineage>
        <taxon>Bacteria</taxon>
        <taxon>Pseudomonadati</taxon>
        <taxon>Myxococcota</taxon>
        <taxon>Polyangia</taxon>
        <taxon>Polyangiales</taxon>
        <taxon>Polyangiaceae</taxon>
        <taxon>Sorangium</taxon>
    </lineage>
</organism>
<feature type="compositionally biased region" description="Low complexity" evidence="1">
    <location>
        <begin position="1"/>
        <end position="12"/>
    </location>
</feature>
<evidence type="ECO:0000256" key="1">
    <source>
        <dbReference type="SAM" id="MobiDB-lite"/>
    </source>
</evidence>
<accession>A0A150QKA2</accession>
<reference evidence="2 3" key="1">
    <citation type="submission" date="2014-02" db="EMBL/GenBank/DDBJ databases">
        <title>The small core and large imbalanced accessory genome model reveals a collaborative survival strategy of Sorangium cellulosum strains in nature.</title>
        <authorList>
            <person name="Han K."/>
            <person name="Peng R."/>
            <person name="Blom J."/>
            <person name="Li Y.-Z."/>
        </authorList>
    </citation>
    <scope>NUCLEOTIDE SEQUENCE [LARGE SCALE GENOMIC DNA]</scope>
    <source>
        <strain evidence="2 3">So0008-312</strain>
    </source>
</reference>